<feature type="compositionally biased region" description="Basic and acidic residues" evidence="2">
    <location>
        <begin position="43"/>
        <end position="60"/>
    </location>
</feature>
<feature type="region of interest" description="Disordered" evidence="2">
    <location>
        <begin position="1938"/>
        <end position="1978"/>
    </location>
</feature>
<feature type="compositionally biased region" description="Acidic residues" evidence="2">
    <location>
        <begin position="1755"/>
        <end position="1770"/>
    </location>
</feature>
<evidence type="ECO:0000313" key="5">
    <source>
        <dbReference type="RefSeq" id="XP_017659566.1"/>
    </source>
</evidence>
<dbReference type="Proteomes" id="UP000504624">
    <property type="component" value="Unplaced"/>
</dbReference>
<accession>A0A6J0GF54</accession>
<feature type="region of interest" description="Disordered" evidence="2">
    <location>
        <begin position="460"/>
        <end position="523"/>
    </location>
</feature>
<feature type="coiled-coil region" evidence="1">
    <location>
        <begin position="599"/>
        <end position="626"/>
    </location>
</feature>
<proteinExistence type="predicted"/>
<feature type="region of interest" description="Disordered" evidence="2">
    <location>
        <begin position="556"/>
        <end position="594"/>
    </location>
</feature>
<dbReference type="CTD" id="5108"/>
<feature type="compositionally biased region" description="Polar residues" evidence="2">
    <location>
        <begin position="313"/>
        <end position="331"/>
    </location>
</feature>
<feature type="compositionally biased region" description="Polar residues" evidence="2">
    <location>
        <begin position="1023"/>
        <end position="1032"/>
    </location>
</feature>
<feature type="region of interest" description="Disordered" evidence="2">
    <location>
        <begin position="372"/>
        <end position="394"/>
    </location>
</feature>
<reference evidence="5" key="1">
    <citation type="submission" date="2025-08" db="UniProtKB">
        <authorList>
            <consortium name="RefSeq"/>
        </authorList>
    </citation>
    <scope>IDENTIFICATION</scope>
</reference>
<name>A0A6J0GF54_9PASS</name>
<feature type="compositionally biased region" description="Polar residues" evidence="2">
    <location>
        <begin position="116"/>
        <end position="132"/>
    </location>
</feature>
<sequence length="1978" mass="221316">MATGGGPFEEGVNDQDLPSWSNESLDDRLNNTDWGSQQKKANRSSEKNKKKLSGEAETRLTNDISPESSPGMGRRKARTPHSFPHARYMTQMSVPEQAELERLKQRINFSDLDQRSIGSDSQGRATAANNKRQLNESKKPFNFLSMQINTNKSKDPASGSQKKESGVSEQCKELFGTALSKDFLQNCQVSTQEDGRGEQVMDSSQARDPQQEAKEELENLKKQHDLLKRMLQQQEQLKALQGRQAALLALQHKAEQAIAVLDDSVVTETTGSVSGVSLTSELNEELNDLIQRFHNRLHDSQTQSVPDNRRQAESLSLTREISQSRNSSVSEHQSDEKAQLFNKMRMLQGKKQKMDKLLGELHTLRDQHLNNSSFFPASGSPQRSIDQRSTTSAASGPVGIVTVVNGEPNSLASAPYPPDSLVSQNESEEDDNLNPTEKLQKLNEVRKRLNELRELVHYYEQTSDMMTDAVNENTKEEEETEESESDSEHEDPQPVTNIRSNPQGISSWSEINSNSNVQCGTNNRDGRHLNTDCEINNRSAANIRTLKMSSALDCHNRENDKDLDLPQGEDDEVEEDRASEDSVSSHRSSLGDAAGDAEFEQKINRLIAAKQKLRRLQNLAAMVQDDDSEAQGTIANASNIGDLLGEMEETKQQPNNVRPSTNKLKKDVRLNEKAREKFYEAKLQQQQRELKQLQEERRKLIEIQEKIQVLQKACPDLQLSAGLGKCPANRQTSQATLTPAMNEFNTAGKPLCDQSVTVGNELWSEMRRREILREELRQRRKQLEALMAEDQRRRELAETVSTVAASVKSEGSEAQCTPQQNKTEKTMATWGGSTQCALEEENGDEDGYVSDGVGQAEEEEEDASSLNDSFSIYPNNNIPENAYFVKENKDRWKNCRPLSADGNYRPVSKARQHQNISMRRQENLRWISELSYVEEKEQWQEQINQLKKQYEFSVSICQTLMQDQQTLSCLLQTLLTGPYSMMPHNVASSQVHLIMHQLNQCYTQLTWQQNNVQRLKQMLSDLMRQQEQQCQEKPSRKERGSSAPPPPSPVFCPFSFPPQPVNLINVPGFTNFSSFAPGINYNPVFPSGFGDFAHNISPHSSDQQEQQHPLDNNASGKTEYMAFPKPFESSSSNGAENQRRSHRQPEEEMEKRSTWFNDSQEMKKDDQFQLRAGFAVSVQNVASGHKNQSDMSQRREFDEESLESFSSMPDPVDPTTVTKTFRSRKASAQASLASKDKTPKSKNKRKSSSQLKGRIKNTGYESASASSVCEPCKSTKSRQSDEVVHAKVFSKRNREQLEKIIKYSRSTEMSSAHARRILQQSNRNACIEVPETGSDLSMFEALRDTIYSEVATLISQNESRPHFLIELFHELQLLNTDYLRQRALYALQDIVTRHLSENNEKGKCAKSLNSATWMASNSELTPSESLASTDDETFGKNFPTEACQDCEQNDADNGSTMSTSSNFEPFATDDLGNTVIHLDKALSWMREYERMKIEAESTLDSEGCSSNFQGASTAKLEGPGTSECQPVPQSSEVSAVPCPRIDTQQLDRQIKAIMKEVIPFLKEHMDEVCSSQLLTSVRRMVLTLTQQNDESKEFVKFFHKQLGSILQDSLAKFAGRKLKDCGEDLLVEISEVLFNELAFFKLMQDLDNNSISVKQRCKRKIETTEAIQSYAKEAKKGLQVDVCSSAEDVDEDKDKDETEMVKQVQDSEMCAGNGVPESNRSDASDQEEDEESDSGPVAISLSKAETQALTNYGSGEDENEDEEIEFEEGPVDVQTSLQASSETTTENEQNSNQELSKAKGGEILSSEQESVNIKGEQDVATIVPHYLNVKENTPPLTINTPESFIAATVKTEESSSSLPVNETQTLDTTCAGNKSGASSESSMAGSPDTESPVLVNEYEAGSGNVSQKSDEDDFVKVEDLPLKLAVYSEADLMKKMETEAQTNSLSDELLDGGGARDQELVGDAQTLKEPETFGTQNA</sequence>
<feature type="region of interest" description="Disordered" evidence="2">
    <location>
        <begin position="1182"/>
        <end position="1260"/>
    </location>
</feature>
<dbReference type="OrthoDB" id="2125770at2759"/>
<feature type="compositionally biased region" description="Polar residues" evidence="2">
    <location>
        <begin position="1743"/>
        <end position="1753"/>
    </location>
</feature>
<dbReference type="GO" id="GO:1905515">
    <property type="term" value="P:non-motile cilium assembly"/>
    <property type="evidence" value="ECO:0007669"/>
    <property type="project" value="TreeGrafter"/>
</dbReference>
<evidence type="ECO:0000256" key="2">
    <source>
        <dbReference type="SAM" id="MobiDB-lite"/>
    </source>
</evidence>
<dbReference type="PANTHER" id="PTHR14164">
    <property type="entry name" value="PERICENTRIOLAR MATERIAL 1-RELATED"/>
    <property type="match status" value="1"/>
</dbReference>
<feature type="compositionally biased region" description="Polar residues" evidence="2">
    <location>
        <begin position="1854"/>
        <end position="1870"/>
    </location>
</feature>
<feature type="compositionally biased region" description="Basic and acidic residues" evidence="2">
    <location>
        <begin position="1137"/>
        <end position="1153"/>
    </location>
</feature>
<feature type="region of interest" description="Disordered" evidence="2">
    <location>
        <begin position="409"/>
        <end position="440"/>
    </location>
</feature>
<keyword evidence="1" id="KW-0175">Coiled coil</keyword>
<dbReference type="Pfam" id="PF15717">
    <property type="entry name" value="PCM1_C"/>
    <property type="match status" value="1"/>
</dbReference>
<feature type="compositionally biased region" description="Low complexity" evidence="2">
    <location>
        <begin position="1871"/>
        <end position="1886"/>
    </location>
</feature>
<feature type="compositionally biased region" description="Polar residues" evidence="2">
    <location>
        <begin position="494"/>
        <end position="504"/>
    </location>
</feature>
<feature type="region of interest" description="Disordered" evidence="2">
    <location>
        <begin position="1023"/>
        <end position="1051"/>
    </location>
</feature>
<dbReference type="GO" id="GO:0036064">
    <property type="term" value="C:ciliary basal body"/>
    <property type="evidence" value="ECO:0007669"/>
    <property type="project" value="TreeGrafter"/>
</dbReference>
<feature type="region of interest" description="Disordered" evidence="2">
    <location>
        <begin position="1"/>
        <end position="141"/>
    </location>
</feature>
<dbReference type="GO" id="GO:0034454">
    <property type="term" value="P:microtubule anchoring at centrosome"/>
    <property type="evidence" value="ECO:0007669"/>
    <property type="project" value="InterPro"/>
</dbReference>
<feature type="region of interest" description="Disordered" evidence="2">
    <location>
        <begin position="1850"/>
        <end position="1895"/>
    </location>
</feature>
<feature type="domain" description="Pericentriolar material 1 protein C-terminal" evidence="3">
    <location>
        <begin position="1333"/>
        <end position="1949"/>
    </location>
</feature>
<evidence type="ECO:0000256" key="1">
    <source>
        <dbReference type="SAM" id="Coils"/>
    </source>
</evidence>
<feature type="compositionally biased region" description="Polar residues" evidence="2">
    <location>
        <begin position="1097"/>
        <end position="1116"/>
    </location>
</feature>
<dbReference type="InterPro" id="IPR024138">
    <property type="entry name" value="Pericentriolar_Pcm1"/>
</dbReference>
<dbReference type="InterPro" id="IPR031446">
    <property type="entry name" value="PCM1_C"/>
</dbReference>
<feature type="region of interest" description="Disordered" evidence="2">
    <location>
        <begin position="841"/>
        <end position="871"/>
    </location>
</feature>
<protein>
    <submittedName>
        <fullName evidence="5">Pericentriolar material 1 protein isoform X16</fullName>
    </submittedName>
</protein>
<gene>
    <name evidence="5" type="primary">PCM1</name>
</gene>
<feature type="compositionally biased region" description="Polar residues" evidence="2">
    <location>
        <begin position="1522"/>
        <end position="1533"/>
    </location>
</feature>
<feature type="compositionally biased region" description="Polar residues" evidence="2">
    <location>
        <begin position="1182"/>
        <end position="1191"/>
    </location>
</feature>
<feature type="coiled-coil region" evidence="1">
    <location>
        <begin position="766"/>
        <end position="800"/>
    </location>
</feature>
<feature type="compositionally biased region" description="Low complexity" evidence="2">
    <location>
        <begin position="505"/>
        <end position="516"/>
    </location>
</feature>
<keyword evidence="4" id="KW-1185">Reference proteome</keyword>
<organism evidence="4 5">
    <name type="scientific">Lepidothrix coronata</name>
    <name type="common">blue-crowned manakin</name>
    <dbReference type="NCBI Taxonomy" id="321398"/>
    <lineage>
        <taxon>Eukaryota</taxon>
        <taxon>Metazoa</taxon>
        <taxon>Chordata</taxon>
        <taxon>Craniata</taxon>
        <taxon>Vertebrata</taxon>
        <taxon>Euteleostomi</taxon>
        <taxon>Archelosauria</taxon>
        <taxon>Archosauria</taxon>
        <taxon>Dinosauria</taxon>
        <taxon>Saurischia</taxon>
        <taxon>Theropoda</taxon>
        <taxon>Coelurosauria</taxon>
        <taxon>Aves</taxon>
        <taxon>Neognathae</taxon>
        <taxon>Neoaves</taxon>
        <taxon>Telluraves</taxon>
        <taxon>Australaves</taxon>
        <taxon>Passeriformes</taxon>
        <taxon>Pipridae</taxon>
        <taxon>Lepidothrix</taxon>
    </lineage>
</organism>
<feature type="compositionally biased region" description="Acidic residues" evidence="2">
    <location>
        <begin position="475"/>
        <end position="489"/>
    </location>
</feature>
<evidence type="ECO:0000313" key="4">
    <source>
        <dbReference type="Proteomes" id="UP000504624"/>
    </source>
</evidence>
<dbReference type="GO" id="GO:0034451">
    <property type="term" value="C:centriolar satellite"/>
    <property type="evidence" value="ECO:0007669"/>
    <property type="project" value="TreeGrafter"/>
</dbReference>
<dbReference type="PANTHER" id="PTHR14164:SF12">
    <property type="entry name" value="PERICENTRIOLAR MATERIAL 1 PROTEIN"/>
    <property type="match status" value="1"/>
</dbReference>
<dbReference type="GO" id="GO:0071539">
    <property type="term" value="P:protein localization to centrosome"/>
    <property type="evidence" value="ECO:0007669"/>
    <property type="project" value="InterPro"/>
</dbReference>
<feature type="region of interest" description="Disordered" evidence="2">
    <location>
        <begin position="1093"/>
        <end position="1161"/>
    </location>
</feature>
<dbReference type="RefSeq" id="XP_017659566.1">
    <property type="nucleotide sequence ID" value="XM_017804077.1"/>
</dbReference>
<feature type="region of interest" description="Disordered" evidence="2">
    <location>
        <begin position="1685"/>
        <end position="1816"/>
    </location>
</feature>
<feature type="region of interest" description="Disordered" evidence="2">
    <location>
        <begin position="298"/>
        <end position="336"/>
    </location>
</feature>
<evidence type="ECO:0000259" key="3">
    <source>
        <dbReference type="Pfam" id="PF15717"/>
    </source>
</evidence>
<feature type="compositionally biased region" description="Acidic residues" evidence="2">
    <location>
        <begin position="1724"/>
        <end position="1733"/>
    </location>
</feature>
<feature type="compositionally biased region" description="Low complexity" evidence="2">
    <location>
        <begin position="1203"/>
        <end position="1218"/>
    </location>
</feature>
<feature type="region of interest" description="Disordered" evidence="2">
    <location>
        <begin position="192"/>
        <end position="212"/>
    </location>
</feature>
<feature type="region of interest" description="Disordered" evidence="2">
    <location>
        <begin position="1515"/>
        <end position="1535"/>
    </location>
</feature>
<feature type="compositionally biased region" description="Acidic residues" evidence="2">
    <location>
        <begin position="567"/>
        <end position="578"/>
    </location>
</feature>
<feature type="coiled-coil region" evidence="1">
    <location>
        <begin position="676"/>
        <end position="713"/>
    </location>
</feature>
<dbReference type="GeneID" id="108492066"/>
<feature type="compositionally biased region" description="Polar residues" evidence="2">
    <location>
        <begin position="1773"/>
        <end position="1795"/>
    </location>
</feature>